<name>J8B394_BACCE</name>
<sequence>MSNLISVLTFDGYSIDNFTYKRNYDFNVIPDEEMGLDFKFDVGSHIPVDQNEGFLRVKCTIFDEDFNDNKAPFFLELVISGHFELNDVGQGLTMEDFELNATTILLPYIRSNITSFTAQAGIDPVILPPINIYKVMEENQK</sequence>
<evidence type="ECO:0000256" key="1">
    <source>
        <dbReference type="ARBA" id="ARBA00009990"/>
    </source>
</evidence>
<reference evidence="2 3" key="1">
    <citation type="submission" date="2012-04" db="EMBL/GenBank/DDBJ databases">
        <title>The Genome Sequence of Bacillus cereus BAG5X1-1.</title>
        <authorList>
            <consortium name="The Broad Institute Genome Sequencing Platform"/>
            <consortium name="The Broad Institute Genome Sequencing Center for Infectious Disease"/>
            <person name="Feldgarden M."/>
            <person name="Van der Auwera G.A."/>
            <person name="Mahillon J."/>
            <person name="Duprez V."/>
            <person name="Timmery S."/>
            <person name="Mattelet C."/>
            <person name="Dierick K."/>
            <person name="Sun M."/>
            <person name="Yu Z."/>
            <person name="Zhu L."/>
            <person name="Hu X."/>
            <person name="Shank E.B."/>
            <person name="Swiecicka I."/>
            <person name="Hansen B.M."/>
            <person name="Andrup L."/>
            <person name="Young S.K."/>
            <person name="Zeng Q."/>
            <person name="Gargeya S."/>
            <person name="Fitzgerald M."/>
            <person name="Haas B."/>
            <person name="Abouelleil A."/>
            <person name="Alvarado L."/>
            <person name="Arachchi H.M."/>
            <person name="Berlin A."/>
            <person name="Chapman S.B."/>
            <person name="Goldberg J."/>
            <person name="Griggs A."/>
            <person name="Gujja S."/>
            <person name="Hansen M."/>
            <person name="Howarth C."/>
            <person name="Imamovic A."/>
            <person name="Larimer J."/>
            <person name="McCowen C."/>
            <person name="Montmayeur A."/>
            <person name="Murphy C."/>
            <person name="Neiman D."/>
            <person name="Pearson M."/>
            <person name="Priest M."/>
            <person name="Roberts A."/>
            <person name="Saif S."/>
            <person name="Shea T."/>
            <person name="Sisk P."/>
            <person name="Sykes S."/>
            <person name="Wortman J."/>
            <person name="Nusbaum C."/>
            <person name="Birren B."/>
        </authorList>
    </citation>
    <scope>NUCLEOTIDE SEQUENCE [LARGE SCALE GENOMIC DNA]</scope>
    <source>
        <strain evidence="2 3">BAG5X1-1</strain>
    </source>
</reference>
<dbReference type="SUPFAM" id="SSF54611">
    <property type="entry name" value="SecB-like"/>
    <property type="match status" value="1"/>
</dbReference>
<dbReference type="Proteomes" id="UP000006600">
    <property type="component" value="Unassembled WGS sequence"/>
</dbReference>
<evidence type="ECO:0000313" key="3">
    <source>
        <dbReference type="Proteomes" id="UP000006600"/>
    </source>
</evidence>
<dbReference type="GO" id="GO:0051082">
    <property type="term" value="F:unfolded protein binding"/>
    <property type="evidence" value="ECO:0007669"/>
    <property type="project" value="InterPro"/>
</dbReference>
<comment type="similarity">
    <text evidence="1">Belongs to the SecB family.</text>
</comment>
<evidence type="ECO:0008006" key="4">
    <source>
        <dbReference type="Google" id="ProtNLM"/>
    </source>
</evidence>
<dbReference type="InterPro" id="IPR035958">
    <property type="entry name" value="SecB-like_sf"/>
</dbReference>
<accession>J8B394</accession>
<dbReference type="HOGENOM" id="CLU_136678_3_0_9"/>
<dbReference type="Gene3D" id="3.10.420.10">
    <property type="entry name" value="SecB-like"/>
    <property type="match status" value="1"/>
</dbReference>
<proteinExistence type="inferred from homology"/>
<protein>
    <recommendedName>
        <fullName evidence="4">Preprotein translocase subunit SecB</fullName>
    </recommendedName>
</protein>
<dbReference type="GO" id="GO:0051262">
    <property type="term" value="P:protein tetramerization"/>
    <property type="evidence" value="ECO:0007669"/>
    <property type="project" value="InterPro"/>
</dbReference>
<dbReference type="PATRIC" id="fig|1053189.3.peg.816"/>
<comment type="caution">
    <text evidence="2">The sequence shown here is derived from an EMBL/GenBank/DDBJ whole genome shotgun (WGS) entry which is preliminary data.</text>
</comment>
<dbReference type="GO" id="GO:0015031">
    <property type="term" value="P:protein transport"/>
    <property type="evidence" value="ECO:0007669"/>
    <property type="project" value="InterPro"/>
</dbReference>
<dbReference type="RefSeq" id="WP_002199159.1">
    <property type="nucleotide sequence ID" value="NZ_JH791996.1"/>
</dbReference>
<dbReference type="EMBL" id="AHDJ01000015">
    <property type="protein sequence ID" value="EJQ49677.1"/>
    <property type="molecule type" value="Genomic_DNA"/>
</dbReference>
<gene>
    <name evidence="2" type="ORF">IEE_00801</name>
</gene>
<evidence type="ECO:0000313" key="2">
    <source>
        <dbReference type="EMBL" id="EJQ49677.1"/>
    </source>
</evidence>
<dbReference type="Pfam" id="PF02556">
    <property type="entry name" value="SecB"/>
    <property type="match status" value="1"/>
</dbReference>
<dbReference type="AlphaFoldDB" id="J8B394"/>
<organism evidence="2 3">
    <name type="scientific">Bacillus cereus BAG5X1-1</name>
    <dbReference type="NCBI Taxonomy" id="1053189"/>
    <lineage>
        <taxon>Bacteria</taxon>
        <taxon>Bacillati</taxon>
        <taxon>Bacillota</taxon>
        <taxon>Bacilli</taxon>
        <taxon>Bacillales</taxon>
        <taxon>Bacillaceae</taxon>
        <taxon>Bacillus</taxon>
        <taxon>Bacillus cereus group</taxon>
    </lineage>
</organism>
<dbReference type="InterPro" id="IPR003708">
    <property type="entry name" value="SecB"/>
</dbReference>